<dbReference type="Proteomes" id="UP000271683">
    <property type="component" value="Unassembled WGS sequence"/>
</dbReference>
<dbReference type="EMBL" id="RJKL01000001">
    <property type="protein sequence ID" value="ROP32920.1"/>
    <property type="molecule type" value="Genomic_DNA"/>
</dbReference>
<gene>
    <name evidence="1" type="ORF">EDD30_5876</name>
</gene>
<proteinExistence type="predicted"/>
<comment type="caution">
    <text evidence="1">The sequence shown here is derived from an EMBL/GenBank/DDBJ whole genome shotgun (WGS) entry which is preliminary data.</text>
</comment>
<accession>A0A3N1GRN7</accession>
<evidence type="ECO:0000313" key="1">
    <source>
        <dbReference type="EMBL" id="ROP32920.1"/>
    </source>
</evidence>
<reference evidence="1 2" key="1">
    <citation type="submission" date="2018-11" db="EMBL/GenBank/DDBJ databases">
        <title>Sequencing the genomes of 1000 actinobacteria strains.</title>
        <authorList>
            <person name="Klenk H.-P."/>
        </authorList>
    </citation>
    <scope>NUCLEOTIDE SEQUENCE [LARGE SCALE GENOMIC DNA]</scope>
    <source>
        <strain evidence="1 2">DSM 43634</strain>
    </source>
</reference>
<name>A0A3N1GRN7_9ACTN</name>
<dbReference type="AlphaFoldDB" id="A0A3N1GRN7"/>
<protein>
    <submittedName>
        <fullName evidence="1">Uncharacterized protein</fullName>
    </submittedName>
</protein>
<organism evidence="1 2">
    <name type="scientific">Couchioplanes caeruleus</name>
    <dbReference type="NCBI Taxonomy" id="56438"/>
    <lineage>
        <taxon>Bacteria</taxon>
        <taxon>Bacillati</taxon>
        <taxon>Actinomycetota</taxon>
        <taxon>Actinomycetes</taxon>
        <taxon>Micromonosporales</taxon>
        <taxon>Micromonosporaceae</taxon>
        <taxon>Couchioplanes</taxon>
    </lineage>
</organism>
<evidence type="ECO:0000313" key="2">
    <source>
        <dbReference type="Proteomes" id="UP000271683"/>
    </source>
</evidence>
<sequence length="82" mass="8631">MSAAGFPRAADTPTGDDVASLQLLGDPLLGVATLATHILHQPNRTIGKSNPRDCHIAVRIPQSGLASEKRGTVTFRCVGARR</sequence>